<evidence type="ECO:0000313" key="10">
    <source>
        <dbReference type="Proteomes" id="UP000835206"/>
    </source>
</evidence>
<evidence type="ECO:0000256" key="6">
    <source>
        <dbReference type="ARBA" id="ARBA00023170"/>
    </source>
</evidence>
<dbReference type="GeneID" id="105665853"/>
<dbReference type="AlphaFoldDB" id="A0A9C6W5G5"/>
<keyword evidence="6" id="KW-0675">Receptor</keyword>
<evidence type="ECO:0000256" key="8">
    <source>
        <dbReference type="SAM" id="Phobius"/>
    </source>
</evidence>
<dbReference type="OrthoDB" id="413361at2759"/>
<dbReference type="RefSeq" id="XP_048262517.1">
    <property type="nucleotide sequence ID" value="XM_048406560.1"/>
</dbReference>
<protein>
    <submittedName>
        <fullName evidence="11">Uncharacterized protein LOC105665853</fullName>
    </submittedName>
</protein>
<dbReference type="InterPro" id="IPR057074">
    <property type="entry name" value="IR75A_N"/>
</dbReference>
<evidence type="ECO:0000313" key="11">
    <source>
        <dbReference type="RefSeq" id="XP_048262517.1"/>
    </source>
</evidence>
<keyword evidence="4 8" id="KW-1133">Transmembrane helix</keyword>
<keyword evidence="3 8" id="KW-0812">Transmembrane</keyword>
<organism evidence="10 11">
    <name type="scientific">Bombus terrestris</name>
    <name type="common">Buff-tailed bumblebee</name>
    <name type="synonym">Apis terrestris</name>
    <dbReference type="NCBI Taxonomy" id="30195"/>
    <lineage>
        <taxon>Eukaryota</taxon>
        <taxon>Metazoa</taxon>
        <taxon>Ecdysozoa</taxon>
        <taxon>Arthropoda</taxon>
        <taxon>Hexapoda</taxon>
        <taxon>Insecta</taxon>
        <taxon>Pterygota</taxon>
        <taxon>Neoptera</taxon>
        <taxon>Endopterygota</taxon>
        <taxon>Hymenoptera</taxon>
        <taxon>Apocrita</taxon>
        <taxon>Aculeata</taxon>
        <taxon>Apoidea</taxon>
        <taxon>Anthophila</taxon>
        <taxon>Apidae</taxon>
        <taxon>Bombus</taxon>
        <taxon>Bombus</taxon>
    </lineage>
</organism>
<feature type="transmembrane region" description="Helical" evidence="8">
    <location>
        <begin position="302"/>
        <end position="321"/>
    </location>
</feature>
<accession>A0A9C6W5G5</accession>
<gene>
    <name evidence="11" type="primary">LOC105665853</name>
</gene>
<feature type="transmembrane region" description="Helical" evidence="8">
    <location>
        <begin position="1123"/>
        <end position="1146"/>
    </location>
</feature>
<feature type="transmembrane region" description="Helical" evidence="8">
    <location>
        <begin position="906"/>
        <end position="925"/>
    </location>
</feature>
<proteinExistence type="predicted"/>
<evidence type="ECO:0000256" key="2">
    <source>
        <dbReference type="ARBA" id="ARBA00022475"/>
    </source>
</evidence>
<feature type="transmembrane region" description="Helical" evidence="8">
    <location>
        <begin position="551"/>
        <end position="573"/>
    </location>
</feature>
<dbReference type="Gene3D" id="1.10.287.70">
    <property type="match status" value="2"/>
</dbReference>
<evidence type="ECO:0000259" key="9">
    <source>
        <dbReference type="Pfam" id="PF24576"/>
    </source>
</evidence>
<evidence type="ECO:0000256" key="4">
    <source>
        <dbReference type="ARBA" id="ARBA00022989"/>
    </source>
</evidence>
<keyword evidence="10" id="KW-1185">Reference proteome</keyword>
<dbReference type="PANTHER" id="PTHR42643">
    <property type="entry name" value="IONOTROPIC RECEPTOR 20A-RELATED"/>
    <property type="match status" value="1"/>
</dbReference>
<keyword evidence="5 8" id="KW-0472">Membrane</keyword>
<dbReference type="Pfam" id="PF24576">
    <property type="entry name" value="IR75A_N"/>
    <property type="match status" value="2"/>
</dbReference>
<dbReference type="GO" id="GO:0005886">
    <property type="term" value="C:plasma membrane"/>
    <property type="evidence" value="ECO:0007669"/>
    <property type="project" value="UniProtKB-SubCell"/>
</dbReference>
<dbReference type="InterPro" id="IPR052192">
    <property type="entry name" value="Insect_Ionotropic_Sensory_Rcpt"/>
</dbReference>
<comment type="subcellular location">
    <subcellularLocation>
        <location evidence="1">Cell membrane</location>
        <topology evidence="1">Multi-pass membrane protein</topology>
    </subcellularLocation>
</comment>
<reference evidence="11" key="1">
    <citation type="submission" date="2025-08" db="UniProtKB">
        <authorList>
            <consortium name="RefSeq"/>
        </authorList>
    </citation>
    <scope>IDENTIFICATION</scope>
</reference>
<evidence type="ECO:0000256" key="5">
    <source>
        <dbReference type="ARBA" id="ARBA00023136"/>
    </source>
</evidence>
<feature type="transmembrane region" description="Helical" evidence="8">
    <location>
        <begin position="932"/>
        <end position="948"/>
    </location>
</feature>
<name>A0A9C6W5G5_BOMTE</name>
<feature type="domain" description="Ionotropic receptor 75a N-terminal" evidence="9">
    <location>
        <begin position="37"/>
        <end position="177"/>
    </location>
</feature>
<dbReference type="KEGG" id="bter:105665853"/>
<dbReference type="PANTHER" id="PTHR42643:SF32">
    <property type="entry name" value="IONOTROPIC RECEPTOR 31A, ISOFORM C-RELATED"/>
    <property type="match status" value="1"/>
</dbReference>
<keyword evidence="2" id="KW-1003">Cell membrane</keyword>
<keyword evidence="7" id="KW-0325">Glycoprotein</keyword>
<dbReference type="SUPFAM" id="SSF53850">
    <property type="entry name" value="Periplasmic binding protein-like II"/>
    <property type="match status" value="2"/>
</dbReference>
<dbReference type="Proteomes" id="UP000835206">
    <property type="component" value="Chromosome 6"/>
</dbReference>
<evidence type="ECO:0000256" key="1">
    <source>
        <dbReference type="ARBA" id="ARBA00004651"/>
    </source>
</evidence>
<feature type="transmembrane region" description="Helical" evidence="8">
    <location>
        <begin position="359"/>
        <end position="375"/>
    </location>
</feature>
<feature type="domain" description="Ionotropic receptor 75a N-terminal" evidence="9">
    <location>
        <begin position="592"/>
        <end position="747"/>
    </location>
</feature>
<sequence length="1196" mass="138672">MIVRRNVVSRQIHITVRYTGDFNLLKTLSTTGIFTIIRKPSVKIDFRRFMRSETWTVGVVIDLRCRNETAVRIFAESSKYRMYDYSYNWLVLGSDYNNSIPLLNDTAYNIVTDVVLAITNRNGYDLYDVFNHCKYRGGALNVTELGTWHRESGLKVFLTQPLINRRANMHGMRLKISGVIQYRPKNMRLEDYMQDINTRSLDSMHKFVHAMILHTGDLFNFSVHASEIIYWDRHSVHGLIFEFLRSNYIDFASNPRIMVSERLDYATLIGAAWPIRPCFMLLSTSTNKIKLEIFLKPFTRQTWYVFAVFGLFSIFVMKMIMNREDIGKREKYSGAVVLSIGIVSQQGANLLPKRLPSRIALFQIIIHSWIMYNYYSASIVSARLSEPLDMMEDSVTVLADSNLKIAAEAVPYLNYFLYKLNWESDYFRKKRWDPLPESKRYLPIEEGIRQVGQGILAYHTDPNTAYPYVERMFDSNKICELTEIHLFKQSVMGMYASHNGQFIEIAKIGLTKMFNTGLRNRQIKHWSSRKPQCQSDTLSTRSITIYETAPALILLAFGMLVAGIICIVENIIYNHKMKNYTVHNEYLHADDYRIVKLLNDAGIGVSVSQFASTIDISRFLHSIYWNLGILLDLQCSISDKDVMELFYETSTHYMFDHLHQWLILGENMSHTVNLLNESTFSIITDIAIAIPRDDEYILYDVYNHCESCGGLLNVTELGTWSKNDGLRITLRSNKFSRRWNYHRMKIKIAGVVTAKPKNQDLVEYLREKNAIRTDNWSKFGFAIMEHVGDQFNFTFEVIKLDHWNKNDSSFGPLIAGLRDDIYHMGYFPSILTVERLNYVNVITQVWPARTCFMFLTVPSSKVDMNLIFRPFSRNVWYMILLLIIVIIFAMWTIFKLEKDAVYSDHGSTILIIAAALSQQGLPFISNQSSSRVAFFHIMIFGLLVYNYYSAAIVSSRLNAPLDKMNDSLYSLVKSKMSLAAFKDIYFSVLLQSPAEDVQYFKKHWETIPQKKRFLSIEDGMKKMKNLRFAYHAEPDNVYPFIDRNFDKEMICQLTEVHLLHPCSLGLWSTQHSPFQEITKIGILKISTSGIRKREVSRWSYRKPYCNKDKYHVSSVTIHEAIPVILVLCFGIILSAVICFIENVVFCKLSTKQEQIKKFGSRLKKRNQKNIAPGIKTTVKTKVAIRVTNKKKILSNK</sequence>
<evidence type="ECO:0000256" key="3">
    <source>
        <dbReference type="ARBA" id="ARBA00022692"/>
    </source>
</evidence>
<feature type="transmembrane region" description="Helical" evidence="8">
    <location>
        <begin position="875"/>
        <end position="894"/>
    </location>
</feature>
<evidence type="ECO:0000256" key="7">
    <source>
        <dbReference type="ARBA" id="ARBA00023180"/>
    </source>
</evidence>